<dbReference type="PANTHER" id="PTHR11712:SF336">
    <property type="entry name" value="3-OXOACYL-[ACYL-CARRIER-PROTEIN] SYNTHASE, MITOCHONDRIAL"/>
    <property type="match status" value="1"/>
</dbReference>
<dbReference type="PROSITE" id="PS52004">
    <property type="entry name" value="KS3_2"/>
    <property type="match status" value="1"/>
</dbReference>
<dbReference type="SUPFAM" id="SSF53901">
    <property type="entry name" value="Thiolase-like"/>
    <property type="match status" value="2"/>
</dbReference>
<gene>
    <name evidence="5" type="ORF">AQJ30_09005</name>
</gene>
<dbReference type="GO" id="GO:0006633">
    <property type="term" value="P:fatty acid biosynthetic process"/>
    <property type="evidence" value="ECO:0007669"/>
    <property type="project" value="TreeGrafter"/>
</dbReference>
<dbReference type="GeneID" id="91424739"/>
<organism evidence="5 6">
    <name type="scientific">Streptomyces longwoodensis</name>
    <dbReference type="NCBI Taxonomy" id="68231"/>
    <lineage>
        <taxon>Bacteria</taxon>
        <taxon>Bacillati</taxon>
        <taxon>Actinomycetota</taxon>
        <taxon>Actinomycetes</taxon>
        <taxon>Kitasatosporales</taxon>
        <taxon>Streptomycetaceae</taxon>
        <taxon>Streptomyces</taxon>
    </lineage>
</organism>
<evidence type="ECO:0000313" key="5">
    <source>
        <dbReference type="EMBL" id="KUN39790.1"/>
    </source>
</evidence>
<dbReference type="SMART" id="SM00825">
    <property type="entry name" value="PKS_KS"/>
    <property type="match status" value="1"/>
</dbReference>
<keyword evidence="6" id="KW-1185">Reference proteome</keyword>
<dbReference type="Proteomes" id="UP000053271">
    <property type="component" value="Unassembled WGS sequence"/>
</dbReference>
<dbReference type="InterPro" id="IPR016039">
    <property type="entry name" value="Thiolase-like"/>
</dbReference>
<accession>A0A101R157</accession>
<evidence type="ECO:0000256" key="1">
    <source>
        <dbReference type="ARBA" id="ARBA00008467"/>
    </source>
</evidence>
<dbReference type="InterPro" id="IPR000794">
    <property type="entry name" value="Beta-ketoacyl_synthase"/>
</dbReference>
<evidence type="ECO:0000259" key="4">
    <source>
        <dbReference type="PROSITE" id="PS52004"/>
    </source>
</evidence>
<evidence type="ECO:0000256" key="3">
    <source>
        <dbReference type="RuleBase" id="RU003694"/>
    </source>
</evidence>
<dbReference type="GO" id="GO:0004315">
    <property type="term" value="F:3-oxoacyl-[acyl-carrier-protein] synthase activity"/>
    <property type="evidence" value="ECO:0007669"/>
    <property type="project" value="TreeGrafter"/>
</dbReference>
<evidence type="ECO:0000313" key="6">
    <source>
        <dbReference type="Proteomes" id="UP000053271"/>
    </source>
</evidence>
<feature type="domain" description="Ketosynthase family 3 (KS3)" evidence="4">
    <location>
        <begin position="10"/>
        <end position="388"/>
    </location>
</feature>
<sequence length="407" mass="41089">MAKPEPSEPGAGVTVTGVGVLTPAGRGVDPLWRTLSAGGAPPRPIEHFDTTQAGTHLAHFVPHEPGLPGPGHPGRMAALATAAVADALADAGAPGAGTALVIATTDETGAEVSARWDGWRSSGTTPAGVPLEERVATACGLTGQAVTVATTSAAGCVALGVARRMITSGRVRRVVVCGVDVITEAGFYGLAALRTLSPHGCRPFSADRSGIRISEAAAALVIETDAPQRGRIRGRLEGVAANNLAAQPARPEAEGVAAAVRSALHQAGRLPAEVDYVNAHAAGTRHGDAAELSALHQVFGDRLIRDLPVVSSKVAIGHCQGAAGVVEAVVSLATLERGEVLPTLGLASVDPRWREYNLGQRPPGRPPEVAVSVSCGLGGVNAAVVLGAARARPSGSDARREADAHAG</sequence>
<keyword evidence="2 3" id="KW-0808">Transferase</keyword>
<comment type="caution">
    <text evidence="5">The sequence shown here is derived from an EMBL/GenBank/DDBJ whole genome shotgun (WGS) entry which is preliminary data.</text>
</comment>
<reference evidence="5 6" key="1">
    <citation type="submission" date="2015-10" db="EMBL/GenBank/DDBJ databases">
        <title>Draft genome sequence of Streptomyces longwoodensis DSM 41677, type strain for the species Streptomyces longwoodensis.</title>
        <authorList>
            <person name="Ruckert C."/>
            <person name="Winkler A."/>
            <person name="Kalinowski J."/>
            <person name="Kampfer P."/>
            <person name="Glaeser S."/>
        </authorList>
    </citation>
    <scope>NUCLEOTIDE SEQUENCE [LARGE SCALE GENOMIC DNA]</scope>
    <source>
        <strain evidence="5 6">DSM 41677</strain>
    </source>
</reference>
<proteinExistence type="inferred from homology"/>
<comment type="similarity">
    <text evidence="1 3">Belongs to the thiolase-like superfamily. Beta-ketoacyl-ACP synthases family.</text>
</comment>
<dbReference type="InterPro" id="IPR014031">
    <property type="entry name" value="Ketoacyl_synth_C"/>
</dbReference>
<name>A0A101R157_9ACTN</name>
<dbReference type="STRING" id="68231.AQJ30_09005"/>
<dbReference type="PANTHER" id="PTHR11712">
    <property type="entry name" value="POLYKETIDE SYNTHASE-RELATED"/>
    <property type="match status" value="1"/>
</dbReference>
<dbReference type="EMBL" id="LMWS01000010">
    <property type="protein sequence ID" value="KUN39790.1"/>
    <property type="molecule type" value="Genomic_DNA"/>
</dbReference>
<evidence type="ECO:0000256" key="2">
    <source>
        <dbReference type="ARBA" id="ARBA00022679"/>
    </source>
</evidence>
<protein>
    <recommendedName>
        <fullName evidence="4">Ketosynthase family 3 (KS3) domain-containing protein</fullName>
    </recommendedName>
</protein>
<dbReference type="Gene3D" id="3.40.47.10">
    <property type="match status" value="1"/>
</dbReference>
<dbReference type="InterPro" id="IPR020841">
    <property type="entry name" value="PKS_Beta-ketoAc_synthase_dom"/>
</dbReference>
<dbReference type="Pfam" id="PF00109">
    <property type="entry name" value="ketoacyl-synt"/>
    <property type="match status" value="1"/>
</dbReference>
<dbReference type="RefSeq" id="WP_067230811.1">
    <property type="nucleotide sequence ID" value="NZ_KQ948550.1"/>
</dbReference>
<dbReference type="InterPro" id="IPR014030">
    <property type="entry name" value="Ketoacyl_synth_N"/>
</dbReference>
<dbReference type="Pfam" id="PF02801">
    <property type="entry name" value="Ketoacyl-synt_C"/>
    <property type="match status" value="1"/>
</dbReference>
<dbReference type="AlphaFoldDB" id="A0A101R157"/>